<proteinExistence type="predicted"/>
<sequence length="88" mass="8387">MYHMRIARSVGLVGVLALTLALGACGSNRFERGVTGGAIGTAAGAGVLAIAGGPVLVGAAAGAVGGAAIGALTNECQIDLGPQRPNNC</sequence>
<dbReference type="PROSITE" id="PS51257">
    <property type="entry name" value="PROKAR_LIPOPROTEIN"/>
    <property type="match status" value="1"/>
</dbReference>
<accession>A0A838XIE7</accession>
<reference evidence="1 2" key="1">
    <citation type="submission" date="2020-07" db="EMBL/GenBank/DDBJ databases">
        <authorList>
            <person name="Li M."/>
        </authorList>
    </citation>
    <scope>NUCLEOTIDE SEQUENCE [LARGE SCALE GENOMIC DNA]</scope>
    <source>
        <strain evidence="1 2">DSM 23284</strain>
    </source>
</reference>
<evidence type="ECO:0000313" key="1">
    <source>
        <dbReference type="EMBL" id="MBA4611139.1"/>
    </source>
</evidence>
<evidence type="ECO:0000313" key="2">
    <source>
        <dbReference type="Proteomes" id="UP000559404"/>
    </source>
</evidence>
<keyword evidence="2" id="KW-1185">Reference proteome</keyword>
<name>A0A838XIE7_9HYPH</name>
<organism evidence="1 2">
    <name type="scientific">Stappia taiwanensis</name>
    <dbReference type="NCBI Taxonomy" id="992267"/>
    <lineage>
        <taxon>Bacteria</taxon>
        <taxon>Pseudomonadati</taxon>
        <taxon>Pseudomonadota</taxon>
        <taxon>Alphaproteobacteria</taxon>
        <taxon>Hyphomicrobiales</taxon>
        <taxon>Stappiaceae</taxon>
        <taxon>Stappia</taxon>
    </lineage>
</organism>
<gene>
    <name evidence="1" type="ORF">H1W37_05730</name>
</gene>
<evidence type="ECO:0008006" key="3">
    <source>
        <dbReference type="Google" id="ProtNLM"/>
    </source>
</evidence>
<dbReference type="Proteomes" id="UP000559404">
    <property type="component" value="Unassembled WGS sequence"/>
</dbReference>
<dbReference type="EMBL" id="JACEON010000004">
    <property type="protein sequence ID" value="MBA4611139.1"/>
    <property type="molecule type" value="Genomic_DNA"/>
</dbReference>
<reference evidence="1 2" key="2">
    <citation type="submission" date="2020-08" db="EMBL/GenBank/DDBJ databases">
        <title>Stappia taiwanensis sp. nov., isolated from a coastal thermal spring.</title>
        <authorList>
            <person name="Kampfer P."/>
        </authorList>
    </citation>
    <scope>NUCLEOTIDE SEQUENCE [LARGE SCALE GENOMIC DNA]</scope>
    <source>
        <strain evidence="1 2">DSM 23284</strain>
    </source>
</reference>
<comment type="caution">
    <text evidence="1">The sequence shown here is derived from an EMBL/GenBank/DDBJ whole genome shotgun (WGS) entry which is preliminary data.</text>
</comment>
<dbReference type="AlphaFoldDB" id="A0A838XIE7"/>
<protein>
    <recommendedName>
        <fullName evidence="3">Glycine zipper domain-containing protein</fullName>
    </recommendedName>
</protein>